<reference evidence="1" key="1">
    <citation type="journal article" date="2014" name="Int. J. Syst. Evol. Microbiol.">
        <title>Complete genome sequence of Corynebacterium casei LMG S-19264T (=DSM 44701T), isolated from a smear-ripened cheese.</title>
        <authorList>
            <consortium name="US DOE Joint Genome Institute (JGI-PGF)"/>
            <person name="Walter F."/>
            <person name="Albersmeier A."/>
            <person name="Kalinowski J."/>
            <person name="Ruckert C."/>
        </authorList>
    </citation>
    <scope>NUCLEOTIDE SEQUENCE</scope>
    <source>
        <strain evidence="1">CGMCC 4.7110</strain>
    </source>
</reference>
<sequence length="124" mass="14235">MTTPRPTTTLWRPTGPAELALVRESQWRVWPPRLPEQPVFYPVLNEDYAIRIARDWNVKHDGAGFVTRFEVDAGFLRRYPVRQAGGSTILELWVPAEELDEFNAHIVGTIEVVHEFRPADLNIG</sequence>
<name>A0A918CRS8_9ACTN</name>
<protein>
    <recommendedName>
        <fullName evidence="3">ADP-ribosylation/crystallin J1</fullName>
    </recommendedName>
</protein>
<dbReference type="EMBL" id="BMML01000007">
    <property type="protein sequence ID" value="GGN08905.1"/>
    <property type="molecule type" value="Genomic_DNA"/>
</dbReference>
<evidence type="ECO:0000313" key="1">
    <source>
        <dbReference type="EMBL" id="GGN08905.1"/>
    </source>
</evidence>
<dbReference type="AlphaFoldDB" id="A0A918CRS8"/>
<evidence type="ECO:0008006" key="3">
    <source>
        <dbReference type="Google" id="ProtNLM"/>
    </source>
</evidence>
<comment type="caution">
    <text evidence="1">The sequence shown here is derived from an EMBL/GenBank/DDBJ whole genome shotgun (WGS) entry which is preliminary data.</text>
</comment>
<keyword evidence="2" id="KW-1185">Reference proteome</keyword>
<gene>
    <name evidence="1" type="ORF">GCM10011578_033900</name>
</gene>
<dbReference type="Proteomes" id="UP000653411">
    <property type="component" value="Unassembled WGS sequence"/>
</dbReference>
<dbReference type="RefSeq" id="WP_189263549.1">
    <property type="nucleotide sequence ID" value="NZ_BMML01000007.1"/>
</dbReference>
<reference evidence="1" key="2">
    <citation type="submission" date="2020-09" db="EMBL/GenBank/DDBJ databases">
        <authorList>
            <person name="Sun Q."/>
            <person name="Zhou Y."/>
        </authorList>
    </citation>
    <scope>NUCLEOTIDE SEQUENCE</scope>
    <source>
        <strain evidence="1">CGMCC 4.7110</strain>
    </source>
</reference>
<evidence type="ECO:0000313" key="2">
    <source>
        <dbReference type="Proteomes" id="UP000653411"/>
    </source>
</evidence>
<proteinExistence type="predicted"/>
<organism evidence="1 2">
    <name type="scientific">Streptomyces fuscichromogenes</name>
    <dbReference type="NCBI Taxonomy" id="1324013"/>
    <lineage>
        <taxon>Bacteria</taxon>
        <taxon>Bacillati</taxon>
        <taxon>Actinomycetota</taxon>
        <taxon>Actinomycetes</taxon>
        <taxon>Kitasatosporales</taxon>
        <taxon>Streptomycetaceae</taxon>
        <taxon>Streptomyces</taxon>
    </lineage>
</organism>
<accession>A0A918CRS8</accession>